<reference evidence="2" key="1">
    <citation type="submission" date="2018-12" db="EMBL/GenBank/DDBJ databases">
        <authorList>
            <person name="Jadhav K."/>
            <person name="Kushwaha B."/>
            <person name="Jadhav I."/>
        </authorList>
    </citation>
    <scope>NUCLEOTIDE SEQUENCE [LARGE SCALE GENOMIC DNA]</scope>
    <source>
        <strain evidence="2">SBS 10</strain>
    </source>
</reference>
<protein>
    <submittedName>
        <fullName evidence="2">Uncharacterized protein</fullName>
    </submittedName>
</protein>
<dbReference type="EMBL" id="RXHI01000029">
    <property type="protein sequence ID" value="RUA21940.1"/>
    <property type="molecule type" value="Genomic_DNA"/>
</dbReference>
<gene>
    <name evidence="2" type="ORF">DSL92_08775</name>
</gene>
<evidence type="ECO:0000256" key="1">
    <source>
        <dbReference type="SAM" id="MobiDB-lite"/>
    </source>
</evidence>
<dbReference type="AlphaFoldDB" id="A0A3S0VSA9"/>
<organism evidence="2">
    <name type="scientific">Billgrantia gudaonensis</name>
    <dbReference type="NCBI Taxonomy" id="376427"/>
    <lineage>
        <taxon>Bacteria</taxon>
        <taxon>Pseudomonadati</taxon>
        <taxon>Pseudomonadota</taxon>
        <taxon>Gammaproteobacteria</taxon>
        <taxon>Oceanospirillales</taxon>
        <taxon>Halomonadaceae</taxon>
        <taxon>Billgrantia</taxon>
    </lineage>
</organism>
<sequence>MATVGGQVTKAGNQMIVAAFRAAVIAEMVALAEAGQWRDAGRLTEALSGGWRRPGGLPNSGSPAWRGERLRKPPGNPFCSRISTWRWPRANVPAAPRP</sequence>
<comment type="caution">
    <text evidence="2">The sequence shown here is derived from an EMBL/GenBank/DDBJ whole genome shotgun (WGS) entry which is preliminary data.</text>
</comment>
<feature type="region of interest" description="Disordered" evidence="1">
    <location>
        <begin position="47"/>
        <end position="72"/>
    </location>
</feature>
<accession>A0A3S0VSA9</accession>
<proteinExistence type="predicted"/>
<name>A0A3S0VSA9_9GAMM</name>
<evidence type="ECO:0000313" key="2">
    <source>
        <dbReference type="EMBL" id="RUA21940.1"/>
    </source>
</evidence>